<dbReference type="OrthoDB" id="325597at2759"/>
<dbReference type="Proteomes" id="UP000683925">
    <property type="component" value="Unassembled WGS sequence"/>
</dbReference>
<proteinExistence type="predicted"/>
<organism evidence="1 2">
    <name type="scientific">Paramecium octaurelia</name>
    <dbReference type="NCBI Taxonomy" id="43137"/>
    <lineage>
        <taxon>Eukaryota</taxon>
        <taxon>Sar</taxon>
        <taxon>Alveolata</taxon>
        <taxon>Ciliophora</taxon>
        <taxon>Intramacronucleata</taxon>
        <taxon>Oligohymenophorea</taxon>
        <taxon>Peniculida</taxon>
        <taxon>Parameciidae</taxon>
        <taxon>Paramecium</taxon>
    </lineage>
</organism>
<sequence>MVKSKTNKEIFRKLLPFYFNIIKRGESSEELLSQINYNIFAQNKSQSNETLNLKSLFQLLYNNSDKELQMILLKIHSKYHPVPLIYQNPLLEKDKTSIKDLYVFNRNIFYLLSNDFPIIQVILY</sequence>
<reference evidence="1" key="1">
    <citation type="submission" date="2021-01" db="EMBL/GenBank/DDBJ databases">
        <authorList>
            <consortium name="Genoscope - CEA"/>
            <person name="William W."/>
        </authorList>
    </citation>
    <scope>NUCLEOTIDE SEQUENCE</scope>
</reference>
<name>A0A8S1THQ1_PAROT</name>
<protein>
    <submittedName>
        <fullName evidence="1">Uncharacterized protein</fullName>
    </submittedName>
</protein>
<gene>
    <name evidence="1" type="ORF">POCTA_138.1.T0240016</name>
</gene>
<keyword evidence="2" id="KW-1185">Reference proteome</keyword>
<dbReference type="EMBL" id="CAJJDP010000024">
    <property type="protein sequence ID" value="CAD8150602.1"/>
    <property type="molecule type" value="Genomic_DNA"/>
</dbReference>
<comment type="caution">
    <text evidence="1">The sequence shown here is derived from an EMBL/GenBank/DDBJ whole genome shotgun (WGS) entry which is preliminary data.</text>
</comment>
<accession>A0A8S1THQ1</accession>
<evidence type="ECO:0000313" key="1">
    <source>
        <dbReference type="EMBL" id="CAD8150602.1"/>
    </source>
</evidence>
<dbReference type="AlphaFoldDB" id="A0A8S1THQ1"/>
<evidence type="ECO:0000313" key="2">
    <source>
        <dbReference type="Proteomes" id="UP000683925"/>
    </source>
</evidence>